<evidence type="ECO:0000313" key="3">
    <source>
        <dbReference type="Proteomes" id="UP000008366"/>
    </source>
</evidence>
<evidence type="ECO:0000256" key="1">
    <source>
        <dbReference type="SAM" id="Phobius"/>
    </source>
</evidence>
<feature type="transmembrane region" description="Helical" evidence="1">
    <location>
        <begin position="400"/>
        <end position="419"/>
    </location>
</feature>
<keyword evidence="1" id="KW-0472">Membrane</keyword>
<dbReference type="STRING" id="1184609.KILIM_001_00410"/>
<dbReference type="eggNOG" id="COG2244">
    <property type="taxonomic scope" value="Bacteria"/>
</dbReference>
<evidence type="ECO:0008006" key="4">
    <source>
        <dbReference type="Google" id="ProtNLM"/>
    </source>
</evidence>
<keyword evidence="1" id="KW-1133">Transmembrane helix</keyword>
<proteinExistence type="predicted"/>
<feature type="transmembrane region" description="Helical" evidence="1">
    <location>
        <begin position="93"/>
        <end position="118"/>
    </location>
</feature>
<feature type="transmembrane region" description="Helical" evidence="1">
    <location>
        <begin position="341"/>
        <end position="363"/>
    </location>
</feature>
<organism evidence="2 3">
    <name type="scientific">Kineosphaera limosa NBRC 100340</name>
    <dbReference type="NCBI Taxonomy" id="1184609"/>
    <lineage>
        <taxon>Bacteria</taxon>
        <taxon>Bacillati</taxon>
        <taxon>Actinomycetota</taxon>
        <taxon>Actinomycetes</taxon>
        <taxon>Micrococcales</taxon>
        <taxon>Dermatophilaceae</taxon>
        <taxon>Kineosphaera</taxon>
    </lineage>
</organism>
<feature type="transmembrane region" description="Helical" evidence="1">
    <location>
        <begin position="156"/>
        <end position="177"/>
    </location>
</feature>
<feature type="transmembrane region" description="Helical" evidence="1">
    <location>
        <begin position="375"/>
        <end position="394"/>
    </location>
</feature>
<keyword evidence="1" id="KW-0812">Transmembrane</keyword>
<protein>
    <recommendedName>
        <fullName evidence="4">Membrane protein involved in the export of O-antigen and teichoic acid</fullName>
    </recommendedName>
</protein>
<feature type="transmembrane region" description="Helical" evidence="1">
    <location>
        <begin position="183"/>
        <end position="205"/>
    </location>
</feature>
<sequence>MTPVHAATPNAPAGRPRAARLRRTLTAPGAVALLAQVWQAAGSFAIQVLAAHLLGASGLAIVSLCFGIVILATAVSSGIVGDSLTVLDRRDPVIRGGLVAWLLLVAATGAVVGALGMILSGTLAPLGALAFAAALVAFMVEDIVRRTHMALLRFANLLLIDAVALIGALIIVGIAATTGDTSVTTFLLAIAGGQVAGALVGWVLLPREERRLGAPRSAGVRAVGAFGLWRGAQVALTPLIQTAARIVVVAAVGASVLGHIEAGRIYMAPAMLAVQGFGSYLFATYARRADAPLGELTRLAGRSAAALSAGALALGAVAVLLVPVLGPLVSGSSFMIDPVVVLGWASVAAAAAWLQPFASLAATRGAQRRVFAVRLIDAIAAPSALWVGLAWLGLPAEATPFVLAAGLVLAGGLVRLLVLRPLASAHEAMPRGAAAPTP</sequence>
<dbReference type="AlphaFoldDB" id="K6X5F9"/>
<evidence type="ECO:0000313" key="2">
    <source>
        <dbReference type="EMBL" id="GAB94039.1"/>
    </source>
</evidence>
<feature type="transmembrane region" description="Helical" evidence="1">
    <location>
        <begin position="56"/>
        <end position="81"/>
    </location>
</feature>
<feature type="transmembrane region" description="Helical" evidence="1">
    <location>
        <begin position="124"/>
        <end position="144"/>
    </location>
</feature>
<feature type="transmembrane region" description="Helical" evidence="1">
    <location>
        <begin position="304"/>
        <end position="329"/>
    </location>
</feature>
<dbReference type="EMBL" id="BAHD01000001">
    <property type="protein sequence ID" value="GAB94039.1"/>
    <property type="molecule type" value="Genomic_DNA"/>
</dbReference>
<feature type="transmembrane region" description="Helical" evidence="1">
    <location>
        <begin position="266"/>
        <end position="283"/>
    </location>
</feature>
<comment type="caution">
    <text evidence="2">The sequence shown here is derived from an EMBL/GenBank/DDBJ whole genome shotgun (WGS) entry which is preliminary data.</text>
</comment>
<name>K6X5F9_9MICO</name>
<accession>K6X5F9</accession>
<keyword evidence="3" id="KW-1185">Reference proteome</keyword>
<reference evidence="2 3" key="1">
    <citation type="submission" date="2012-08" db="EMBL/GenBank/DDBJ databases">
        <title>Whole genome shotgun sequence of Kineosphaera limosa NBRC 100340.</title>
        <authorList>
            <person name="Yoshida I."/>
            <person name="Isaki S."/>
            <person name="Hosoyama A."/>
            <person name="Tsuchikane K."/>
            <person name="Katsumata H."/>
            <person name="Ando Y."/>
            <person name="Ohji S."/>
            <person name="Hamada M."/>
            <person name="Tamura T."/>
            <person name="Yamazoe A."/>
            <person name="Yamazaki S."/>
            <person name="Fujita N."/>
        </authorList>
    </citation>
    <scope>NUCLEOTIDE SEQUENCE [LARGE SCALE GENOMIC DNA]</scope>
    <source>
        <strain evidence="2 3">NBRC 100340</strain>
    </source>
</reference>
<gene>
    <name evidence="2" type="ORF">KILIM_001_00410</name>
</gene>
<feature type="transmembrane region" description="Helical" evidence="1">
    <location>
        <begin position="25"/>
        <end position="50"/>
    </location>
</feature>
<dbReference type="Proteomes" id="UP000008366">
    <property type="component" value="Unassembled WGS sequence"/>
</dbReference>